<accession>A0A074KZ14</accession>
<name>A0A074KZ14_9BACT</name>
<dbReference type="InterPro" id="IPR011110">
    <property type="entry name" value="Reg_prop"/>
</dbReference>
<proteinExistence type="predicted"/>
<dbReference type="AlphaFoldDB" id="A0A074KZ14"/>
<dbReference type="PANTHER" id="PTHR43547:SF2">
    <property type="entry name" value="HYBRID SIGNAL TRANSDUCTION HISTIDINE KINASE C"/>
    <property type="match status" value="1"/>
</dbReference>
<keyword evidence="2" id="KW-0808">Transferase</keyword>
<dbReference type="OrthoDB" id="799853at2"/>
<keyword evidence="1" id="KW-0597">Phosphoprotein</keyword>
<sequence length="340" mass="38712">MKTQLQIYTLLLIFAFCGSCKEEVKTELPKIITRTETREEIISNAPSNITRNLIQDKNGNIWIAAFDGIFRYGGISFTNITQNVSSARFFSVLEDRNRNFWFASVGSGVFYYNGKSFKNFTTKDGLGSDHVGTIYEDNSGHIWFGTGGGASRYDGEKFHNFTTNEGLPNNDISAIIEDKNGKFWFGSRDGVSYYDGQTFTDFKNDKDLPFVNTRSILEDKKGNIWLGGRDGLWRYDGSTFTYFTKKFVGYIYEDSKGNIWTSSDSENDKGWVLSRYDEKSLSNRMLLAPKKANVTEIMSEKWMIFGIVEDDHGNIWVGSDGVYKYDGKTIIHIKGKESQK</sequence>
<dbReference type="Pfam" id="PF07494">
    <property type="entry name" value="Reg_prop"/>
    <property type="match status" value="5"/>
</dbReference>
<keyword evidence="2" id="KW-0418">Kinase</keyword>
<gene>
    <name evidence="2" type="ORF">EL17_06000</name>
</gene>
<evidence type="ECO:0000313" key="3">
    <source>
        <dbReference type="Proteomes" id="UP000027821"/>
    </source>
</evidence>
<dbReference type="SUPFAM" id="SSF63829">
    <property type="entry name" value="Calcium-dependent phosphotriesterase"/>
    <property type="match status" value="1"/>
</dbReference>
<dbReference type="RefSeq" id="WP_035071908.1">
    <property type="nucleotide sequence ID" value="NZ_JMIH01000014.1"/>
</dbReference>
<dbReference type="eggNOG" id="COG3292">
    <property type="taxonomic scope" value="Bacteria"/>
</dbReference>
<evidence type="ECO:0000313" key="2">
    <source>
        <dbReference type="EMBL" id="KEO75211.1"/>
    </source>
</evidence>
<dbReference type="PANTHER" id="PTHR43547">
    <property type="entry name" value="TWO-COMPONENT HISTIDINE KINASE"/>
    <property type="match status" value="1"/>
</dbReference>
<keyword evidence="3" id="KW-1185">Reference proteome</keyword>
<dbReference type="EMBL" id="JMIH01000014">
    <property type="protein sequence ID" value="KEO75211.1"/>
    <property type="molecule type" value="Genomic_DNA"/>
</dbReference>
<organism evidence="2 3">
    <name type="scientific">Anditalea andensis</name>
    <dbReference type="NCBI Taxonomy" id="1048983"/>
    <lineage>
        <taxon>Bacteria</taxon>
        <taxon>Pseudomonadati</taxon>
        <taxon>Bacteroidota</taxon>
        <taxon>Cytophagia</taxon>
        <taxon>Cytophagales</taxon>
        <taxon>Cytophagaceae</taxon>
        <taxon>Anditalea</taxon>
    </lineage>
</organism>
<dbReference type="GO" id="GO:0000155">
    <property type="term" value="F:phosphorelay sensor kinase activity"/>
    <property type="evidence" value="ECO:0007669"/>
    <property type="project" value="TreeGrafter"/>
</dbReference>
<dbReference type="Proteomes" id="UP000027821">
    <property type="component" value="Unassembled WGS sequence"/>
</dbReference>
<evidence type="ECO:0000256" key="1">
    <source>
        <dbReference type="ARBA" id="ARBA00022553"/>
    </source>
</evidence>
<dbReference type="STRING" id="1048983.EL17_06000"/>
<protein>
    <submittedName>
        <fullName evidence="2">Histidine kinase</fullName>
    </submittedName>
</protein>
<reference evidence="2 3" key="1">
    <citation type="submission" date="2014-04" db="EMBL/GenBank/DDBJ databases">
        <title>Characterization and application of a salt tolerant electro-active bacterium.</title>
        <authorList>
            <person name="Yang L."/>
            <person name="Wei S."/>
            <person name="Tay Q.X.M."/>
        </authorList>
    </citation>
    <scope>NUCLEOTIDE SEQUENCE [LARGE SCALE GENOMIC DNA]</scope>
    <source>
        <strain evidence="2 3">LY1</strain>
    </source>
</reference>
<dbReference type="InterPro" id="IPR015943">
    <property type="entry name" value="WD40/YVTN_repeat-like_dom_sf"/>
</dbReference>
<comment type="caution">
    <text evidence="2">The sequence shown here is derived from an EMBL/GenBank/DDBJ whole genome shotgun (WGS) entry which is preliminary data.</text>
</comment>
<dbReference type="Gene3D" id="2.130.10.10">
    <property type="entry name" value="YVTN repeat-like/Quinoprotein amine dehydrogenase"/>
    <property type="match status" value="4"/>
</dbReference>